<protein>
    <submittedName>
        <fullName evidence="1">Uncharacterized protein</fullName>
    </submittedName>
</protein>
<proteinExistence type="predicted"/>
<name>E6MZ72_NEIMH</name>
<evidence type="ECO:0000313" key="1">
    <source>
        <dbReference type="EMBL" id="EFV63093.1"/>
    </source>
</evidence>
<gene>
    <name evidence="1" type="ORF">NMH_1744</name>
</gene>
<dbReference type="PATRIC" id="fig|909420.4.peg.2094"/>
<comment type="caution">
    <text evidence="1">The sequence shown here is derived from an EMBL/GenBank/DDBJ whole genome shotgun (WGS) entry which is preliminary data.</text>
</comment>
<dbReference type="EMBL" id="AEQZ01000042">
    <property type="protein sequence ID" value="EFV63093.1"/>
    <property type="molecule type" value="Genomic_DNA"/>
</dbReference>
<sequence length="44" mass="4866">MNMESVGLYSISPAFILQQTDIAFQTAYLLPDVCIFTQTLGKPV</sequence>
<reference evidence="1 2" key="1">
    <citation type="journal article" date="2011" name="J. Bacteriol.">
        <title>Genome sequence of Neisseria meningitidis serogroup B strain H44/76.</title>
        <authorList>
            <person name="Piet J.R."/>
            <person name="Huis In 't Veld R.A."/>
            <person name="van Schaik B.D."/>
            <person name="van Kampen A.H."/>
            <person name="Baas F."/>
            <person name="van de Beek D."/>
            <person name="Pannekoek Y."/>
            <person name="van der Ende A."/>
        </authorList>
    </citation>
    <scope>NUCLEOTIDE SEQUENCE [LARGE SCALE GENOMIC DNA]</scope>
    <source>
        <strain evidence="1 2">H44/76</strain>
    </source>
</reference>
<accession>E6MZ72</accession>
<dbReference type="AlphaFoldDB" id="E6MZ72"/>
<evidence type="ECO:0000313" key="2">
    <source>
        <dbReference type="Proteomes" id="UP000032707"/>
    </source>
</evidence>
<organism evidence="1 2">
    <name type="scientific">Neisseria meningitidis serogroup B / serotype 15 (strain H44/76)</name>
    <dbReference type="NCBI Taxonomy" id="909420"/>
    <lineage>
        <taxon>Bacteria</taxon>
        <taxon>Pseudomonadati</taxon>
        <taxon>Pseudomonadota</taxon>
        <taxon>Betaproteobacteria</taxon>
        <taxon>Neisseriales</taxon>
        <taxon>Neisseriaceae</taxon>
        <taxon>Neisseria</taxon>
    </lineage>
</organism>
<dbReference type="Proteomes" id="UP000032707">
    <property type="component" value="Unassembled WGS sequence"/>
</dbReference>